<proteinExistence type="predicted"/>
<reference evidence="3 4" key="1">
    <citation type="submission" date="2022-12" db="EMBL/GenBank/DDBJ databases">
        <title>Chromosome-level genome of Tegillarca granosa.</title>
        <authorList>
            <person name="Kim J."/>
        </authorList>
    </citation>
    <scope>NUCLEOTIDE SEQUENCE [LARGE SCALE GENOMIC DNA]</scope>
    <source>
        <strain evidence="3">Teg-2019</strain>
        <tissue evidence="3">Adductor muscle</tissue>
    </source>
</reference>
<accession>A0ABQ9DZ50</accession>
<keyword evidence="4" id="KW-1185">Reference proteome</keyword>
<evidence type="ECO:0000256" key="2">
    <source>
        <dbReference type="ARBA" id="ARBA00022840"/>
    </source>
</evidence>
<keyword evidence="1" id="KW-0547">Nucleotide-binding</keyword>
<dbReference type="PANTHER" id="PTHR16305">
    <property type="entry name" value="TESTICULAR SOLUBLE ADENYLYL CYCLASE"/>
    <property type="match status" value="1"/>
</dbReference>
<sequence length="991" mass="114083">MILSCIVRQCLEVIGTVVIAIDDAQNIDTESWSFLARLINFRWAFVICTVRPVTIETPPCPAALEIFDDKDVIVQDIGGIEMKYLCGLACQIMEVMRIPKDLDRILRARTHGVPFWCEQLLIDMASRKQIVIVDSDGDLKMLENSISPNKDQILRLANHDQFTTEEAKRKNSFFLTTDIENIKSDESTSDFLADLGYVHNKPTKTSVTERVAIFAPGIIPEEIPIPPSMNDLIMARLDSMRATDQLVVKCATVLGKSFTRDMLETVLPKVQRVKARKSFKRLHESGIFECATAPSMRQRQATGFRRDSLLREGCYCSRVDIGIGENVCDNMRFKNLLLRDTAYQILMESQRKELHEKAAQYLEKQADDFRNNIPYFILERDPPSTQEACQVTVSVRRPFYMSNRITDSHNNQAGKYLRQRRRRRAIVSTNEVIGPLLRKLLEAITTDNATEALLKDLLPLYNDIIFHWKAADKMLHVIDLLLEAISVALAIGNTAMATNMINEVQSVFESLTLPESEYFDTEAKLVFNAKLKRFKAKTHYLSDESETAFKYMSEAMSLLGLKEASDTCKDKHLLRRERIKLFFIRLSTKERKEITRKTIEQGYCLDELYQMDKKRGNGIGMEINALQQLKKVYGRPCHLHQFVNAYSAAIECEKSQSNRRKLETELFVSCAHRKDQLTAGDFYKVGKIYAETSAASFQTGELARALSTGIGALEIGEKLNDHIMVEDVAPNLILACILTGRHKDGVGYLQKYRKWVIENLKMVSLAWVHSMSLELMLDGGAPVETLTDTLAFATDYMQFADAVAGEYTTRYYLAMSIAALHARKKNWKESQRWFNYWEIYESQSSTFPSSFLYGHARLRKLEVMLLSYCTNKQLGQYWSVKRLEAEIKLEFQALKKIRKSNKSTEPRLHHLKAYFDILRGKTFRAHSELFKSIRCSRKQKNKFELEWAVHNRKLWLSRVRSDDKWITFSNQHIYEMNVSTSLKRTIFTLPR</sequence>
<evidence type="ECO:0000313" key="3">
    <source>
        <dbReference type="EMBL" id="KAJ8298503.1"/>
    </source>
</evidence>
<keyword evidence="2" id="KW-0067">ATP-binding</keyword>
<dbReference type="PANTHER" id="PTHR16305:SF28">
    <property type="entry name" value="GUANYLATE CYCLASE DOMAIN-CONTAINING PROTEIN"/>
    <property type="match status" value="1"/>
</dbReference>
<organism evidence="3 4">
    <name type="scientific">Tegillarca granosa</name>
    <name type="common">Malaysian cockle</name>
    <name type="synonym">Anadara granosa</name>
    <dbReference type="NCBI Taxonomy" id="220873"/>
    <lineage>
        <taxon>Eukaryota</taxon>
        <taxon>Metazoa</taxon>
        <taxon>Spiralia</taxon>
        <taxon>Lophotrochozoa</taxon>
        <taxon>Mollusca</taxon>
        <taxon>Bivalvia</taxon>
        <taxon>Autobranchia</taxon>
        <taxon>Pteriomorphia</taxon>
        <taxon>Arcoida</taxon>
        <taxon>Arcoidea</taxon>
        <taxon>Arcidae</taxon>
        <taxon>Tegillarca</taxon>
    </lineage>
</organism>
<dbReference type="Proteomes" id="UP001217089">
    <property type="component" value="Unassembled WGS sequence"/>
</dbReference>
<name>A0ABQ9DZ50_TEGGR</name>
<evidence type="ECO:0000313" key="4">
    <source>
        <dbReference type="Proteomes" id="UP001217089"/>
    </source>
</evidence>
<evidence type="ECO:0000256" key="1">
    <source>
        <dbReference type="ARBA" id="ARBA00022741"/>
    </source>
</evidence>
<dbReference type="EMBL" id="JARBDR010000923">
    <property type="protein sequence ID" value="KAJ8298503.1"/>
    <property type="molecule type" value="Genomic_DNA"/>
</dbReference>
<comment type="caution">
    <text evidence="3">The sequence shown here is derived from an EMBL/GenBank/DDBJ whole genome shotgun (WGS) entry which is preliminary data.</text>
</comment>
<protein>
    <submittedName>
        <fullName evidence="3">Uncharacterized protein</fullName>
    </submittedName>
</protein>
<gene>
    <name evidence="3" type="ORF">KUTeg_025034</name>
</gene>